<evidence type="ECO:0008006" key="3">
    <source>
        <dbReference type="Google" id="ProtNLM"/>
    </source>
</evidence>
<dbReference type="HOGENOM" id="CLU_105419_0_0_10"/>
<keyword evidence="2" id="KW-1185">Reference proteome</keyword>
<dbReference type="STRING" id="926562.Oweho_0205"/>
<name>G8R7B6_OWEHD</name>
<protein>
    <recommendedName>
        <fullName evidence="3">ABC transporter ATPase</fullName>
    </recommendedName>
</protein>
<dbReference type="RefSeq" id="WP_014200588.1">
    <property type="nucleotide sequence ID" value="NC_016599.1"/>
</dbReference>
<gene>
    <name evidence="1" type="ordered locus">Oweho_0205</name>
</gene>
<dbReference type="AlphaFoldDB" id="G8R7B6"/>
<sequence length="165" mass="19399">MYADFDNMPDNSRVWIYQATDFMPFEITERVSARMINFIESWQAHGKDLEASFRIFYDRFVVIILSEDSYQATGCSIDKLVHQIQSLENELKISLMDRTQIAFRDSENTMIDTMHMVNFRAALESGDLDENTTVFNNLVETKGQFNTQWEVPVRLSWHKQWLPIA</sequence>
<proteinExistence type="predicted"/>
<evidence type="ECO:0000313" key="1">
    <source>
        <dbReference type="EMBL" id="AEV31227.1"/>
    </source>
</evidence>
<reference evidence="1 2" key="1">
    <citation type="journal article" date="2012" name="Stand. Genomic Sci.">
        <title>Genome sequence of the orange-pigmented seawater bacterium Owenweeksia hongkongensis type strain (UST20020801(T)).</title>
        <authorList>
            <person name="Riedel T."/>
            <person name="Held B."/>
            <person name="Nolan M."/>
            <person name="Lucas S."/>
            <person name="Lapidus A."/>
            <person name="Tice H."/>
            <person name="Del Rio T.G."/>
            <person name="Cheng J.F."/>
            <person name="Han C."/>
            <person name="Tapia R."/>
            <person name="Goodwin L.A."/>
            <person name="Pitluck S."/>
            <person name="Liolios K."/>
            <person name="Mavromatis K."/>
            <person name="Pagani I."/>
            <person name="Ivanova N."/>
            <person name="Mikhailova N."/>
            <person name="Pati A."/>
            <person name="Chen A."/>
            <person name="Palaniappan K."/>
            <person name="Rohde M."/>
            <person name="Tindall B.J."/>
            <person name="Detter J.C."/>
            <person name="Goker M."/>
            <person name="Woyke T."/>
            <person name="Bristow J."/>
            <person name="Eisen J.A."/>
            <person name="Markowitz V."/>
            <person name="Hugenholtz P."/>
            <person name="Klenk H.P."/>
            <person name="Kyrpides N.C."/>
        </authorList>
    </citation>
    <scope>NUCLEOTIDE SEQUENCE</scope>
    <source>
        <strain evidence="2">DSM 17368 / JCM 12287 / NRRL B-23963</strain>
    </source>
</reference>
<dbReference type="OrthoDB" id="978691at2"/>
<accession>G8R7B6</accession>
<evidence type="ECO:0000313" key="2">
    <source>
        <dbReference type="Proteomes" id="UP000005631"/>
    </source>
</evidence>
<dbReference type="EMBL" id="CP003156">
    <property type="protein sequence ID" value="AEV31227.1"/>
    <property type="molecule type" value="Genomic_DNA"/>
</dbReference>
<dbReference type="KEGG" id="oho:Oweho_0205"/>
<dbReference type="eggNOG" id="ENOG502ZBQZ">
    <property type="taxonomic scope" value="Bacteria"/>
</dbReference>
<organism evidence="1 2">
    <name type="scientific">Owenweeksia hongkongensis (strain DSM 17368 / CIP 108786 / JCM 12287 / NRRL B-23963 / UST20020801)</name>
    <dbReference type="NCBI Taxonomy" id="926562"/>
    <lineage>
        <taxon>Bacteria</taxon>
        <taxon>Pseudomonadati</taxon>
        <taxon>Bacteroidota</taxon>
        <taxon>Flavobacteriia</taxon>
        <taxon>Flavobacteriales</taxon>
        <taxon>Owenweeksiaceae</taxon>
        <taxon>Owenweeksia</taxon>
    </lineage>
</organism>
<dbReference type="Proteomes" id="UP000005631">
    <property type="component" value="Chromosome"/>
</dbReference>